<keyword evidence="1" id="KW-0812">Transmembrane</keyword>
<reference evidence="2" key="1">
    <citation type="submission" date="2020-10" db="EMBL/GenBank/DDBJ databases">
        <authorList>
            <person name="Gilroy R."/>
        </authorList>
    </citation>
    <scope>NUCLEOTIDE SEQUENCE</scope>
    <source>
        <strain evidence="2">B1-15692</strain>
    </source>
</reference>
<dbReference type="EMBL" id="JADIMH010000015">
    <property type="protein sequence ID" value="MBO8466738.1"/>
    <property type="molecule type" value="Genomic_DNA"/>
</dbReference>
<proteinExistence type="predicted"/>
<organism evidence="2 3">
    <name type="scientific">Candidatus Cryptobacteroides faecipullorum</name>
    <dbReference type="NCBI Taxonomy" id="2840764"/>
    <lineage>
        <taxon>Bacteria</taxon>
        <taxon>Pseudomonadati</taxon>
        <taxon>Bacteroidota</taxon>
        <taxon>Bacteroidia</taxon>
        <taxon>Bacteroidales</taxon>
        <taxon>Candidatus Cryptobacteroides</taxon>
    </lineage>
</organism>
<feature type="transmembrane region" description="Helical" evidence="1">
    <location>
        <begin position="144"/>
        <end position="165"/>
    </location>
</feature>
<sequence length="170" mass="18436">MKANQNFSAIYILLAIAQMVICNYFRISPYISVTVLPAMVLCIPLKINTMASMLIAFGTGLAVDFLAEGIIGLNTLALVPVALIRQPLLKAIMGDEISDKGNPFNSRSASIWKTLLAVTVVYMVFLSIYILADGSGVRPFWFNAARFAASLACDGILALLVIHVLNPNDR</sequence>
<evidence type="ECO:0000256" key="1">
    <source>
        <dbReference type="SAM" id="Phobius"/>
    </source>
</evidence>
<name>A0A9D9I7V4_9BACT</name>
<evidence type="ECO:0000313" key="2">
    <source>
        <dbReference type="EMBL" id="MBO8466738.1"/>
    </source>
</evidence>
<protein>
    <recommendedName>
        <fullName evidence="4">Rod shape-determining protein MreD</fullName>
    </recommendedName>
</protein>
<feature type="transmembrane region" description="Helical" evidence="1">
    <location>
        <begin position="6"/>
        <end position="26"/>
    </location>
</feature>
<evidence type="ECO:0000313" key="3">
    <source>
        <dbReference type="Proteomes" id="UP000823660"/>
    </source>
</evidence>
<comment type="caution">
    <text evidence="2">The sequence shown here is derived from an EMBL/GenBank/DDBJ whole genome shotgun (WGS) entry which is preliminary data.</text>
</comment>
<accession>A0A9D9I7V4</accession>
<evidence type="ECO:0008006" key="4">
    <source>
        <dbReference type="Google" id="ProtNLM"/>
    </source>
</evidence>
<feature type="transmembrane region" description="Helical" evidence="1">
    <location>
        <begin position="65"/>
        <end position="84"/>
    </location>
</feature>
<dbReference type="Proteomes" id="UP000823660">
    <property type="component" value="Unassembled WGS sequence"/>
</dbReference>
<reference evidence="2" key="2">
    <citation type="journal article" date="2021" name="PeerJ">
        <title>Extensive microbial diversity within the chicken gut microbiome revealed by metagenomics and culture.</title>
        <authorList>
            <person name="Gilroy R."/>
            <person name="Ravi A."/>
            <person name="Getino M."/>
            <person name="Pursley I."/>
            <person name="Horton D.L."/>
            <person name="Alikhan N.F."/>
            <person name="Baker D."/>
            <person name="Gharbi K."/>
            <person name="Hall N."/>
            <person name="Watson M."/>
            <person name="Adriaenssens E.M."/>
            <person name="Foster-Nyarko E."/>
            <person name="Jarju S."/>
            <person name="Secka A."/>
            <person name="Antonio M."/>
            <person name="Oren A."/>
            <person name="Chaudhuri R.R."/>
            <person name="La Ragione R."/>
            <person name="Hildebrand F."/>
            <person name="Pallen M.J."/>
        </authorList>
    </citation>
    <scope>NUCLEOTIDE SEQUENCE</scope>
    <source>
        <strain evidence="2">B1-15692</strain>
    </source>
</reference>
<keyword evidence="1" id="KW-1133">Transmembrane helix</keyword>
<keyword evidence="1" id="KW-0472">Membrane</keyword>
<gene>
    <name evidence="2" type="ORF">IAB99_03115</name>
</gene>
<dbReference type="AlphaFoldDB" id="A0A9D9I7V4"/>
<feature type="transmembrane region" description="Helical" evidence="1">
    <location>
        <begin position="114"/>
        <end position="132"/>
    </location>
</feature>